<evidence type="ECO:0000313" key="5">
    <source>
        <dbReference type="Proteomes" id="UP001338582"/>
    </source>
</evidence>
<keyword evidence="1" id="KW-0547">Nucleotide-binding</keyword>
<keyword evidence="2" id="KW-0067">ATP-binding</keyword>
<proteinExistence type="predicted"/>
<dbReference type="GO" id="GO:0005524">
    <property type="term" value="F:ATP binding"/>
    <property type="evidence" value="ECO:0007669"/>
    <property type="project" value="UniProtKB-KW"/>
</dbReference>
<name>A0AAX4H4P8_9ASCO</name>
<dbReference type="GO" id="GO:0004467">
    <property type="term" value="F:long-chain fatty acid-CoA ligase activity"/>
    <property type="evidence" value="ECO:0007669"/>
    <property type="project" value="TreeGrafter"/>
</dbReference>
<dbReference type="Proteomes" id="UP001338582">
    <property type="component" value="Chromosome 1"/>
</dbReference>
<reference evidence="4 5" key="1">
    <citation type="submission" date="2023-10" db="EMBL/GenBank/DDBJ databases">
        <title>Draft Genome Sequence of Candida saopaulonensis from a very Premature Infant with Sepsis.</title>
        <authorList>
            <person name="Ning Y."/>
            <person name="Dai R."/>
            <person name="Xiao M."/>
            <person name="Xu Y."/>
            <person name="Yan Q."/>
            <person name="Zhang L."/>
        </authorList>
    </citation>
    <scope>NUCLEOTIDE SEQUENCE [LARGE SCALE GENOMIC DNA]</scope>
    <source>
        <strain evidence="4 5">19XY460</strain>
    </source>
</reference>
<protein>
    <recommendedName>
        <fullName evidence="3">AMP-dependent synthetase/ligase domain-containing protein</fullName>
    </recommendedName>
</protein>
<dbReference type="KEGG" id="asau:88171855"/>
<dbReference type="PANTHER" id="PTHR43272">
    <property type="entry name" value="LONG-CHAIN-FATTY-ACID--COA LIGASE"/>
    <property type="match status" value="1"/>
</dbReference>
<evidence type="ECO:0000313" key="4">
    <source>
        <dbReference type="EMBL" id="WPK23546.1"/>
    </source>
</evidence>
<dbReference type="Pfam" id="PF00501">
    <property type="entry name" value="AMP-binding"/>
    <property type="match status" value="1"/>
</dbReference>
<dbReference type="InterPro" id="IPR042099">
    <property type="entry name" value="ANL_N_sf"/>
</dbReference>
<organism evidence="4 5">
    <name type="scientific">Australozyma saopauloensis</name>
    <dbReference type="NCBI Taxonomy" id="291208"/>
    <lineage>
        <taxon>Eukaryota</taxon>
        <taxon>Fungi</taxon>
        <taxon>Dikarya</taxon>
        <taxon>Ascomycota</taxon>
        <taxon>Saccharomycotina</taxon>
        <taxon>Pichiomycetes</taxon>
        <taxon>Metschnikowiaceae</taxon>
        <taxon>Australozyma</taxon>
    </lineage>
</organism>
<dbReference type="GO" id="GO:0005783">
    <property type="term" value="C:endoplasmic reticulum"/>
    <property type="evidence" value="ECO:0007669"/>
    <property type="project" value="TreeGrafter"/>
</dbReference>
<dbReference type="EMBL" id="CP138894">
    <property type="protein sequence ID" value="WPK23546.1"/>
    <property type="molecule type" value="Genomic_DNA"/>
</dbReference>
<sequence length="743" mass="83016">MPMSVLAPPDADYVFNAPEETGVSFKETLLKHLPLKNVEFARPLAGSDEQGYSQVFRNSATNVLKKNLMPHLDTYYALWKNAAKVFLDDPALAARPYDYKTGVSEPRYVSESFAEVEAKKTALGSGLLYVLRNNRFKDPACEVHRKIDTHVEDAKLHDQNNLSFILTLYLENRPEWVIADLACVSYSITNTVLYDTLGPSASEYILALTKSPAVVASHKNVKTLIDLKKKSAGKLDALICLISMDPLDCHSSEEAANMRAEAEEAQIALYDLNQIYKIGGLFPVPEIPPKPETIYTISFTSGTTGNSPKGVVLSHENASLGVTFVMCMAPALEHDLEYAFLPLAHIFQRQTIAFNLSKGGMSGFPQMNGTPLTLFEDLKILKPKHMANVPRVYTKLEAALKNATLYSDLTIKRSLFTKIINEKLRLQSIADNNPGNHFLYDKLFLSKVRLMTGFDNMHFCITGLAPISTLTQKFLRAALNVGFCQGYGLTELFAGMCFGIPYEANPGSCGAPGVCSDIRVRELPELGYTLDNPNGPMGELELRGHQIFHYYYKNQEETDKALHDGWFSTGDVARIDPKTGRLYIIDRVKNFFKLAQGEYVTPEKVENAYLSANSILTQCFVHGESVQNHLVAVVGVDPEKIVHFLTSQCKAKRSDLKLEEAILKVANQRENRAKLLKKLNANMKGLAGFELVQNLYLEFEPLRLDRDVITPTVKIRRPIAAKFFAEQIKNMYDESRLLPSTKL</sequence>
<dbReference type="SUPFAM" id="SSF56801">
    <property type="entry name" value="Acetyl-CoA synthetase-like"/>
    <property type="match status" value="1"/>
</dbReference>
<accession>A0AAX4H4P8</accession>
<dbReference type="GeneID" id="88171855"/>
<evidence type="ECO:0000256" key="2">
    <source>
        <dbReference type="ARBA" id="ARBA00022840"/>
    </source>
</evidence>
<keyword evidence="5" id="KW-1185">Reference proteome</keyword>
<dbReference type="AlphaFoldDB" id="A0AAX4H4P8"/>
<evidence type="ECO:0000256" key="1">
    <source>
        <dbReference type="ARBA" id="ARBA00022741"/>
    </source>
</evidence>
<gene>
    <name evidence="4" type="ORF">PUMCH_000787</name>
</gene>
<feature type="domain" description="AMP-dependent synthetase/ligase" evidence="3">
    <location>
        <begin position="168"/>
        <end position="552"/>
    </location>
</feature>
<dbReference type="Gene3D" id="3.40.50.12780">
    <property type="entry name" value="N-terminal domain of ligase-like"/>
    <property type="match status" value="1"/>
</dbReference>
<dbReference type="InterPro" id="IPR000873">
    <property type="entry name" value="AMP-dep_synth/lig_dom"/>
</dbReference>
<dbReference type="PANTHER" id="PTHR43272:SF33">
    <property type="entry name" value="AMP-BINDING DOMAIN-CONTAINING PROTEIN-RELATED"/>
    <property type="match status" value="1"/>
</dbReference>
<evidence type="ECO:0000259" key="3">
    <source>
        <dbReference type="Pfam" id="PF00501"/>
    </source>
</evidence>
<dbReference type="GO" id="GO:0016020">
    <property type="term" value="C:membrane"/>
    <property type="evidence" value="ECO:0007669"/>
    <property type="project" value="TreeGrafter"/>
</dbReference>
<dbReference type="RefSeq" id="XP_062875932.1">
    <property type="nucleotide sequence ID" value="XM_063019862.1"/>
</dbReference>